<gene>
    <name evidence="1" type="ORF">IMCC12053_1210</name>
</gene>
<sequence length="118" mass="12816">MYKMVIQAVMLTVAAVTFIFFKSDNLRHAAQTGDVSALTSLVVQSKYADIDMSGADPVYAEPFYKKYDPRALWRERPKTITLAPKSIHVASGQVGGDATAALLAQGIDPSKVTVIKLK</sequence>
<evidence type="ECO:0000313" key="1">
    <source>
        <dbReference type="EMBL" id="ALI55158.1"/>
    </source>
</evidence>
<dbReference type="EMBL" id="CP012023">
    <property type="protein sequence ID" value="ALI55158.1"/>
    <property type="molecule type" value="Genomic_DNA"/>
</dbReference>
<evidence type="ECO:0000313" key="2">
    <source>
        <dbReference type="Proteomes" id="UP000064920"/>
    </source>
</evidence>
<name>A0A0P0A9F2_9RHOB</name>
<accession>A0A0P0A9F2</accession>
<dbReference type="Proteomes" id="UP000064920">
    <property type="component" value="Chromosome"/>
</dbReference>
<organism evidence="1 2">
    <name type="scientific">Celeribacter marinus</name>
    <dbReference type="NCBI Taxonomy" id="1397108"/>
    <lineage>
        <taxon>Bacteria</taxon>
        <taxon>Pseudomonadati</taxon>
        <taxon>Pseudomonadota</taxon>
        <taxon>Alphaproteobacteria</taxon>
        <taxon>Rhodobacterales</taxon>
        <taxon>Roseobacteraceae</taxon>
        <taxon>Celeribacter</taxon>
    </lineage>
</organism>
<dbReference type="RefSeq" id="WP_062216627.1">
    <property type="nucleotide sequence ID" value="NZ_CP012023.1"/>
</dbReference>
<keyword evidence="2" id="KW-1185">Reference proteome</keyword>
<proteinExistence type="predicted"/>
<reference evidence="1 2" key="1">
    <citation type="submission" date="2015-05" db="EMBL/GenBank/DDBJ databases">
        <authorList>
            <person name="Wang D.B."/>
            <person name="Wang M."/>
        </authorList>
    </citation>
    <scope>NUCLEOTIDE SEQUENCE [LARGE SCALE GENOMIC DNA]</scope>
    <source>
        <strain evidence="1 2">IMCC 12053</strain>
    </source>
</reference>
<protein>
    <submittedName>
        <fullName evidence="1">Uncharacterized protein</fullName>
    </submittedName>
</protein>
<dbReference type="AlphaFoldDB" id="A0A0P0A9F2"/>
<dbReference type="KEGG" id="cmar:IMCC12053_1210"/>
<dbReference type="STRING" id="1397108.IMCC12053_1210"/>
<dbReference type="PATRIC" id="fig|1397108.4.peg.1239"/>
<dbReference type="OrthoDB" id="7853695at2"/>